<dbReference type="EMBL" id="VICG01000014">
    <property type="protein sequence ID" value="KAA8565176.1"/>
    <property type="molecule type" value="Genomic_DNA"/>
</dbReference>
<organism evidence="1 2">
    <name type="scientific">Monilinia fructicola</name>
    <name type="common">Brown rot fungus</name>
    <name type="synonym">Ciboria fructicola</name>
    <dbReference type="NCBI Taxonomy" id="38448"/>
    <lineage>
        <taxon>Eukaryota</taxon>
        <taxon>Fungi</taxon>
        <taxon>Dikarya</taxon>
        <taxon>Ascomycota</taxon>
        <taxon>Pezizomycotina</taxon>
        <taxon>Leotiomycetes</taxon>
        <taxon>Helotiales</taxon>
        <taxon>Sclerotiniaceae</taxon>
        <taxon>Monilinia</taxon>
    </lineage>
</organism>
<sequence>MVGIIIVMESDMKIPGAAAGTFKFLIQCHDDDRDDSPDRFCLSAGFLDGLDVEECRRLTLNIGYDDLVRALAGCSEASDFD</sequence>
<dbReference type="AlphaFoldDB" id="A0A5M9JBZ0"/>
<keyword evidence="2" id="KW-1185">Reference proteome</keyword>
<accession>A0A5M9JBZ0</accession>
<comment type="caution">
    <text evidence="1">The sequence shown here is derived from an EMBL/GenBank/DDBJ whole genome shotgun (WGS) entry which is preliminary data.</text>
</comment>
<gene>
    <name evidence="1" type="ORF">EYC84_010915</name>
</gene>
<evidence type="ECO:0000313" key="1">
    <source>
        <dbReference type="EMBL" id="KAA8565176.1"/>
    </source>
</evidence>
<proteinExistence type="predicted"/>
<evidence type="ECO:0000313" key="2">
    <source>
        <dbReference type="Proteomes" id="UP000322873"/>
    </source>
</evidence>
<protein>
    <submittedName>
        <fullName evidence="1">Uncharacterized protein</fullName>
    </submittedName>
</protein>
<name>A0A5M9JBZ0_MONFR</name>
<reference evidence="1 2" key="1">
    <citation type="submission" date="2019-06" db="EMBL/GenBank/DDBJ databases">
        <title>Genome Sequence of the Brown Rot Fungal Pathogen Monilinia fructicola.</title>
        <authorList>
            <person name="De Miccolis Angelini R.M."/>
            <person name="Landi L."/>
            <person name="Abate D."/>
            <person name="Pollastro S."/>
            <person name="Romanazzi G."/>
            <person name="Faretra F."/>
        </authorList>
    </citation>
    <scope>NUCLEOTIDE SEQUENCE [LARGE SCALE GENOMIC DNA]</scope>
    <source>
        <strain evidence="1 2">Mfrc123</strain>
    </source>
</reference>
<dbReference type="Proteomes" id="UP000322873">
    <property type="component" value="Unassembled WGS sequence"/>
</dbReference>